<feature type="coiled-coil region" evidence="4">
    <location>
        <begin position="147"/>
        <end position="174"/>
    </location>
</feature>
<protein>
    <submittedName>
        <fullName evidence="6">Type I restriction-modification system, S subunit</fullName>
        <ecNumber evidence="6">3.1.21.3</ecNumber>
    </submittedName>
</protein>
<dbReference type="InterPro" id="IPR000055">
    <property type="entry name" value="Restrct_endonuc_typeI_TRD"/>
</dbReference>
<dbReference type="GO" id="GO:0009307">
    <property type="term" value="P:DNA restriction-modification system"/>
    <property type="evidence" value="ECO:0007669"/>
    <property type="project" value="UniProtKB-KW"/>
</dbReference>
<dbReference type="GO" id="GO:0003677">
    <property type="term" value="F:DNA binding"/>
    <property type="evidence" value="ECO:0007669"/>
    <property type="project" value="UniProtKB-KW"/>
</dbReference>
<keyword evidence="2" id="KW-0680">Restriction system</keyword>
<evidence type="ECO:0000256" key="2">
    <source>
        <dbReference type="ARBA" id="ARBA00022747"/>
    </source>
</evidence>
<dbReference type="KEGG" id="taz:TREAZ_2433"/>
<evidence type="ECO:0000313" key="6">
    <source>
        <dbReference type="EMBL" id="AEF80168.1"/>
    </source>
</evidence>
<keyword evidence="3" id="KW-0238">DNA-binding</keyword>
<dbReference type="REBASE" id="36208">
    <property type="entry name" value="S.Taz9ORF2435P"/>
</dbReference>
<evidence type="ECO:0000256" key="1">
    <source>
        <dbReference type="ARBA" id="ARBA00010923"/>
    </source>
</evidence>
<dbReference type="EC" id="3.1.21.3" evidence="6"/>
<reference evidence="7" key="1">
    <citation type="submission" date="2009-12" db="EMBL/GenBank/DDBJ databases">
        <title>Complete sequence of Treponema azotonutricium strain ZAS-9.</title>
        <authorList>
            <person name="Tetu S.G."/>
            <person name="Matson E."/>
            <person name="Ren Q."/>
            <person name="Seshadri R."/>
            <person name="Elbourne L."/>
            <person name="Hassan K.A."/>
            <person name="Durkin A."/>
            <person name="Radune D."/>
            <person name="Mohamoud Y."/>
            <person name="Shay R."/>
            <person name="Jin S."/>
            <person name="Zhang X."/>
            <person name="Lucey K."/>
            <person name="Ballor N.R."/>
            <person name="Ottesen E."/>
            <person name="Rosenthal R."/>
            <person name="Allen A."/>
            <person name="Leadbetter J.R."/>
            <person name="Paulsen I.T."/>
        </authorList>
    </citation>
    <scope>NUCLEOTIDE SEQUENCE [LARGE SCALE GENOMIC DNA]</scope>
    <source>
        <strain evidence="7">ATCC BAA-888 / DSM 13862 / ZAS-9</strain>
    </source>
</reference>
<dbReference type="CDD" id="cd17254">
    <property type="entry name" value="RMtype1_S_FclI-TRD1-CR1_like"/>
    <property type="match status" value="1"/>
</dbReference>
<name>F5YFT4_LEAAZ</name>
<organism evidence="6 7">
    <name type="scientific">Leadbettera azotonutricia (strain ATCC BAA-888 / DSM 13862 / ZAS-9)</name>
    <name type="common">Treponema azotonutricium</name>
    <dbReference type="NCBI Taxonomy" id="545695"/>
    <lineage>
        <taxon>Bacteria</taxon>
        <taxon>Pseudomonadati</taxon>
        <taxon>Spirochaetota</taxon>
        <taxon>Spirochaetia</taxon>
        <taxon>Spirochaetales</taxon>
        <taxon>Breznakiellaceae</taxon>
        <taxon>Leadbettera</taxon>
    </lineage>
</organism>
<proteinExistence type="inferred from homology"/>
<dbReference type="STRING" id="545695.TREAZ_2433"/>
<accession>F5YFT4</accession>
<dbReference type="AlphaFoldDB" id="F5YFT4"/>
<dbReference type="PANTHER" id="PTHR30408">
    <property type="entry name" value="TYPE-1 RESTRICTION ENZYME ECOKI SPECIFICITY PROTEIN"/>
    <property type="match status" value="1"/>
</dbReference>
<dbReference type="GO" id="GO:0009035">
    <property type="term" value="F:type I site-specific deoxyribonuclease activity"/>
    <property type="evidence" value="ECO:0007669"/>
    <property type="project" value="UniProtKB-EC"/>
</dbReference>
<dbReference type="CDD" id="cd17269">
    <property type="entry name" value="RMtype1_S_PluTORF4319P-TRD2-CR2_like"/>
    <property type="match status" value="1"/>
</dbReference>
<feature type="domain" description="Type I restriction modification DNA specificity" evidence="5">
    <location>
        <begin position="8"/>
        <end position="165"/>
    </location>
</feature>
<sequence>MEAGMSRDGWRECKLGDVAKFKTGKLNSNAAAADGIYPFFTCSPETLKIDNYAFDEEALLLAGNNANGVFSLKYFHGKFNAYQRTYIINLNNSCDYKYIFYALQKEIKNLEFTSHGTATKFLTLSILNTIPILLPSISKQKAIVSILSSLDDKIDLLNRQNKTLKAMAETLFRQWFVEEADERWEEKPLSDIAEFLNGLACQNYPPVNDNEKLPVLKIRELSSGISEQCDWATTDVSKNYIIHNGDVIFSWSASLMVKIWDGGDCILNQHLFKVSSKEYPKWFYFGWCKYHLEEFIAIAQTHATTMGHIKRGDLDAAMVVVPLKKELETMTKQMYPLLEKQIGNSKQINALMQMRDMVLPKLMSGEVSVD</sequence>
<dbReference type="eggNOG" id="COG0732">
    <property type="taxonomic scope" value="Bacteria"/>
</dbReference>
<dbReference type="EMBL" id="CP001841">
    <property type="protein sequence ID" value="AEF80168.1"/>
    <property type="molecule type" value="Genomic_DNA"/>
</dbReference>
<dbReference type="HOGENOM" id="CLU_021095_2_3_12"/>
<evidence type="ECO:0000313" key="7">
    <source>
        <dbReference type="Proteomes" id="UP000009222"/>
    </source>
</evidence>
<feature type="domain" description="Type I restriction modification DNA specificity" evidence="5">
    <location>
        <begin position="182"/>
        <end position="350"/>
    </location>
</feature>
<dbReference type="InParanoid" id="F5YFT4"/>
<keyword evidence="6" id="KW-0378">Hydrolase</keyword>
<dbReference type="OrthoDB" id="9811611at2"/>
<comment type="similarity">
    <text evidence="1">Belongs to the type-I restriction system S methylase family.</text>
</comment>
<evidence type="ECO:0000256" key="4">
    <source>
        <dbReference type="SAM" id="Coils"/>
    </source>
</evidence>
<dbReference type="InterPro" id="IPR044946">
    <property type="entry name" value="Restrct_endonuc_typeI_TRD_sf"/>
</dbReference>
<dbReference type="InterPro" id="IPR052021">
    <property type="entry name" value="Type-I_RS_S_subunit"/>
</dbReference>
<evidence type="ECO:0000256" key="3">
    <source>
        <dbReference type="ARBA" id="ARBA00023125"/>
    </source>
</evidence>
<gene>
    <name evidence="6" type="ordered locus">TREAZ_2433</name>
</gene>
<dbReference type="Gene3D" id="3.90.220.20">
    <property type="entry name" value="DNA methylase specificity domains"/>
    <property type="match status" value="2"/>
</dbReference>
<evidence type="ECO:0000259" key="5">
    <source>
        <dbReference type="Pfam" id="PF01420"/>
    </source>
</evidence>
<reference evidence="6 7" key="2">
    <citation type="journal article" date="2011" name="ISME J.">
        <title>RNA-seq reveals cooperative metabolic interactions between two termite-gut spirochete species in co-culture.</title>
        <authorList>
            <person name="Rosenthal A.Z."/>
            <person name="Matson E.G."/>
            <person name="Eldar A."/>
            <person name="Leadbetter J.R."/>
        </authorList>
    </citation>
    <scope>NUCLEOTIDE SEQUENCE [LARGE SCALE GENOMIC DNA]</scope>
    <source>
        <strain evidence="7">ATCC BAA-888 / DSM 13862 / ZAS-9</strain>
    </source>
</reference>
<dbReference type="PANTHER" id="PTHR30408:SF12">
    <property type="entry name" value="TYPE I RESTRICTION ENZYME MJAVIII SPECIFICITY SUBUNIT"/>
    <property type="match status" value="1"/>
</dbReference>
<keyword evidence="4" id="KW-0175">Coiled coil</keyword>
<dbReference type="Proteomes" id="UP000009222">
    <property type="component" value="Chromosome"/>
</dbReference>
<keyword evidence="7" id="KW-1185">Reference proteome</keyword>
<dbReference type="SUPFAM" id="SSF116734">
    <property type="entry name" value="DNA methylase specificity domain"/>
    <property type="match status" value="2"/>
</dbReference>
<dbReference type="Pfam" id="PF01420">
    <property type="entry name" value="Methylase_S"/>
    <property type="match status" value="2"/>
</dbReference>